<dbReference type="OrthoDB" id="9788539at2"/>
<dbReference type="Pfam" id="PF19567">
    <property type="entry name" value="CpsB_CapC"/>
    <property type="match status" value="1"/>
</dbReference>
<dbReference type="EMBL" id="FTNM01000001">
    <property type="protein sequence ID" value="SIQ58506.1"/>
    <property type="molecule type" value="Genomic_DNA"/>
</dbReference>
<reference evidence="6" key="1">
    <citation type="submission" date="2017-01" db="EMBL/GenBank/DDBJ databases">
        <authorList>
            <person name="Varghese N."/>
            <person name="Submissions S."/>
        </authorList>
    </citation>
    <scope>NUCLEOTIDE SEQUENCE [LARGE SCALE GENOMIC DNA]</scope>
    <source>
        <strain evidence="6">DM9</strain>
    </source>
</reference>
<dbReference type="AlphaFoldDB" id="A0A1N6TZJ2"/>
<evidence type="ECO:0000256" key="3">
    <source>
        <dbReference type="ARBA" id="ARBA00022801"/>
    </source>
</evidence>
<name>A0A1N6TZJ2_9BACT</name>
<dbReference type="Proteomes" id="UP000185924">
    <property type="component" value="Unassembled WGS sequence"/>
</dbReference>
<evidence type="ECO:0000256" key="1">
    <source>
        <dbReference type="ARBA" id="ARBA00005750"/>
    </source>
</evidence>
<dbReference type="Gene3D" id="3.20.20.140">
    <property type="entry name" value="Metal-dependent hydrolases"/>
    <property type="match status" value="1"/>
</dbReference>
<accession>A0A1N6TZJ2</accession>
<dbReference type="SUPFAM" id="SSF89550">
    <property type="entry name" value="PHP domain-like"/>
    <property type="match status" value="1"/>
</dbReference>
<protein>
    <recommendedName>
        <fullName evidence="2">protein-tyrosine-phosphatase</fullName>
        <ecNumber evidence="2">3.1.3.48</ecNumber>
    </recommendedName>
</protein>
<gene>
    <name evidence="5" type="ORF">SAMN05421545_0582</name>
</gene>
<evidence type="ECO:0000313" key="6">
    <source>
        <dbReference type="Proteomes" id="UP000185924"/>
    </source>
</evidence>
<dbReference type="InterPro" id="IPR016195">
    <property type="entry name" value="Pol/histidinol_Pase-like"/>
</dbReference>
<keyword evidence="3" id="KW-0378">Hydrolase</keyword>
<dbReference type="GO" id="GO:0030145">
    <property type="term" value="F:manganese ion binding"/>
    <property type="evidence" value="ECO:0007669"/>
    <property type="project" value="InterPro"/>
</dbReference>
<evidence type="ECO:0000256" key="2">
    <source>
        <dbReference type="ARBA" id="ARBA00013064"/>
    </source>
</evidence>
<proteinExistence type="inferred from homology"/>
<dbReference type="PANTHER" id="PTHR39181">
    <property type="entry name" value="TYROSINE-PROTEIN PHOSPHATASE YWQE"/>
    <property type="match status" value="1"/>
</dbReference>
<dbReference type="PANTHER" id="PTHR39181:SF1">
    <property type="entry name" value="TYROSINE-PROTEIN PHOSPHATASE YWQE"/>
    <property type="match status" value="1"/>
</dbReference>
<evidence type="ECO:0000256" key="4">
    <source>
        <dbReference type="ARBA" id="ARBA00051722"/>
    </source>
</evidence>
<keyword evidence="6" id="KW-1185">Reference proteome</keyword>
<comment type="similarity">
    <text evidence="1">Belongs to the metallo-dependent hydrolases superfamily. CpsB/CapC family.</text>
</comment>
<dbReference type="RefSeq" id="WP_076420933.1">
    <property type="nucleotide sequence ID" value="NZ_FTNM01000001.1"/>
</dbReference>
<organism evidence="5 6">
    <name type="scientific">Pontibacter lucknowensis</name>
    <dbReference type="NCBI Taxonomy" id="1077936"/>
    <lineage>
        <taxon>Bacteria</taxon>
        <taxon>Pseudomonadati</taxon>
        <taxon>Bacteroidota</taxon>
        <taxon>Cytophagia</taxon>
        <taxon>Cytophagales</taxon>
        <taxon>Hymenobacteraceae</taxon>
        <taxon>Pontibacter</taxon>
    </lineage>
</organism>
<dbReference type="STRING" id="1077936.SAMN05421545_0582"/>
<dbReference type="EC" id="3.1.3.48" evidence="2"/>
<sequence>MIKFFQNLFGKEEVQVESLGVLGVDMHSHILPGIDDGAATVEQSLELVRGMQELGYRKLIMTPHIMSDFYRNTPEIIRTQLKVLQDAVTAEGIEMELACAAEHYLDEALLQKLEDNEELLTFGDNYLLFETSFLNEPLNLREAIFRMQSLGYKPVLAHPERYTYFYGKFDDLVRLREQGVLLQPNLNSLTGYYSPGAKIVIEKLIDAGLVDFLGSDAHSPKHVANLQKVLCSKYLVKALELPLLNSKL</sequence>
<evidence type="ECO:0000313" key="5">
    <source>
        <dbReference type="EMBL" id="SIQ58506.1"/>
    </source>
</evidence>
<comment type="catalytic activity">
    <reaction evidence="4">
        <text>O-phospho-L-tyrosyl-[protein] + H2O = L-tyrosyl-[protein] + phosphate</text>
        <dbReference type="Rhea" id="RHEA:10684"/>
        <dbReference type="Rhea" id="RHEA-COMP:10136"/>
        <dbReference type="Rhea" id="RHEA-COMP:20101"/>
        <dbReference type="ChEBI" id="CHEBI:15377"/>
        <dbReference type="ChEBI" id="CHEBI:43474"/>
        <dbReference type="ChEBI" id="CHEBI:46858"/>
        <dbReference type="ChEBI" id="CHEBI:61978"/>
        <dbReference type="EC" id="3.1.3.48"/>
    </reaction>
</comment>
<dbReference type="GO" id="GO:0004725">
    <property type="term" value="F:protein tyrosine phosphatase activity"/>
    <property type="evidence" value="ECO:0007669"/>
    <property type="project" value="UniProtKB-EC"/>
</dbReference>
<dbReference type="InterPro" id="IPR016667">
    <property type="entry name" value="Caps_polysacc_synth_CpsB/CapC"/>
</dbReference>